<comment type="catalytic activity">
    <reaction evidence="4">
        <text>chorismate = 3-[(1-carboxyvinyl)-oxy]benzoate + H2O</text>
        <dbReference type="Rhea" id="RHEA:40051"/>
        <dbReference type="ChEBI" id="CHEBI:15377"/>
        <dbReference type="ChEBI" id="CHEBI:29748"/>
        <dbReference type="ChEBI" id="CHEBI:76981"/>
        <dbReference type="EC" id="4.2.1.151"/>
    </reaction>
</comment>
<dbReference type="SUPFAM" id="SSF53850">
    <property type="entry name" value="Periplasmic binding protein-like II"/>
    <property type="match status" value="1"/>
</dbReference>
<comment type="caution">
    <text evidence="5">The sequence shown here is derived from an EMBL/GenBank/DDBJ whole genome shotgun (WGS) entry which is preliminary data.</text>
</comment>
<comment type="similarity">
    <text evidence="4">Belongs to the MqnA/MqnD family. MqnA subfamily.</text>
</comment>
<comment type="function">
    <text evidence="4">Catalyzes the dehydration of chorismate into 3-[(1-carboxyvinyl)oxy]benzoate, a step in the biosynthesis of menaquinone (MK, vitamin K2).</text>
</comment>
<dbReference type="PANTHER" id="PTHR37690:SF1">
    <property type="entry name" value="CHORISMATE DEHYDRATASE"/>
    <property type="match status" value="1"/>
</dbReference>
<dbReference type="InterPro" id="IPR030868">
    <property type="entry name" value="MqnA"/>
</dbReference>
<dbReference type="Gene3D" id="3.40.190.10">
    <property type="entry name" value="Periplasmic binding protein-like II"/>
    <property type="match status" value="2"/>
</dbReference>
<dbReference type="RefSeq" id="WP_263037702.1">
    <property type="nucleotide sequence ID" value="NZ_JAOTPL010000007.1"/>
</dbReference>
<evidence type="ECO:0000256" key="2">
    <source>
        <dbReference type="ARBA" id="ARBA00022428"/>
    </source>
</evidence>
<dbReference type="GO" id="GO:0009234">
    <property type="term" value="P:menaquinone biosynthetic process"/>
    <property type="evidence" value="ECO:0007669"/>
    <property type="project" value="UniProtKB-UniRule"/>
</dbReference>
<evidence type="ECO:0000313" key="5">
    <source>
        <dbReference type="EMBL" id="MCU7694216.1"/>
    </source>
</evidence>
<accession>A0AAE3IPN6</accession>
<reference evidence="5" key="1">
    <citation type="submission" date="2022-10" db="EMBL/GenBank/DDBJ databases">
        <authorList>
            <person name="Kim H.S."/>
            <person name="Kim J.-S."/>
            <person name="Suh M.K."/>
            <person name="Eom M.K."/>
            <person name="Lee J.-S."/>
        </authorList>
    </citation>
    <scope>NUCLEOTIDE SEQUENCE</scope>
    <source>
        <strain evidence="5">LIP-5</strain>
    </source>
</reference>
<dbReference type="InterPro" id="IPR003773">
    <property type="entry name" value="Menaquinone_biosynth"/>
</dbReference>
<dbReference type="EMBL" id="JAOTPL010000007">
    <property type="protein sequence ID" value="MCU7694216.1"/>
    <property type="molecule type" value="Genomic_DNA"/>
</dbReference>
<gene>
    <name evidence="4" type="primary">mqnA</name>
    <name evidence="5" type="ORF">OD355_06790</name>
</gene>
<dbReference type="Pfam" id="PF02621">
    <property type="entry name" value="VitK2_biosynth"/>
    <property type="match status" value="1"/>
</dbReference>
<protein>
    <recommendedName>
        <fullName evidence="4">Chorismate dehydratase</fullName>
        <ecNumber evidence="4">4.2.1.151</ecNumber>
    </recommendedName>
    <alternativeName>
        <fullName evidence="4">Menaquinone biosynthetic enzyme MqnA</fullName>
    </alternativeName>
</protein>
<organism evidence="5 6">
    <name type="scientific">Haoranjiania flava</name>
    <dbReference type="NCBI Taxonomy" id="1856322"/>
    <lineage>
        <taxon>Bacteria</taxon>
        <taxon>Pseudomonadati</taxon>
        <taxon>Bacteroidota</taxon>
        <taxon>Chitinophagia</taxon>
        <taxon>Chitinophagales</taxon>
        <taxon>Chitinophagaceae</taxon>
        <taxon>Haoranjiania</taxon>
    </lineage>
</organism>
<comment type="pathway">
    <text evidence="1 4">Quinol/quinone metabolism; menaquinone biosynthesis.</text>
</comment>
<dbReference type="AlphaFoldDB" id="A0AAE3IPN6"/>
<name>A0AAE3IPN6_9BACT</name>
<dbReference type="CDD" id="cd13634">
    <property type="entry name" value="PBP2_Sco4506"/>
    <property type="match status" value="1"/>
</dbReference>
<evidence type="ECO:0000256" key="4">
    <source>
        <dbReference type="HAMAP-Rule" id="MF_00995"/>
    </source>
</evidence>
<evidence type="ECO:0000256" key="3">
    <source>
        <dbReference type="ARBA" id="ARBA00023239"/>
    </source>
</evidence>
<evidence type="ECO:0000313" key="6">
    <source>
        <dbReference type="Proteomes" id="UP001209317"/>
    </source>
</evidence>
<keyword evidence="2 4" id="KW-0474">Menaquinone biosynthesis</keyword>
<evidence type="ECO:0000256" key="1">
    <source>
        <dbReference type="ARBA" id="ARBA00004863"/>
    </source>
</evidence>
<keyword evidence="6" id="KW-1185">Reference proteome</keyword>
<sequence length="250" mass="28342">MDKIRVAAVSYLNSKPLLYGIKRSPELLSQIILTEDYPKKIGEMLVSGEADVGLIPVAFIPLIPHWQIVSDYCIGSVGKVETVSLFSDVPVDKIEKVLLDYQSFSSVNLCRVLFKNHWKKEVVFENATAGYIQQISGTTAGVIIGDRVFEQKASANCQPYIYDLAEEWTKFTKLPFMMAAWIANKKLPEDFTKLFNEANKTGLENIDAVIAENPYPLYDLKKYFMEDISYEITGDKLKAMQLFITLMQEL</sequence>
<dbReference type="Proteomes" id="UP001209317">
    <property type="component" value="Unassembled WGS sequence"/>
</dbReference>
<dbReference type="GO" id="GO:0016836">
    <property type="term" value="F:hydro-lyase activity"/>
    <property type="evidence" value="ECO:0007669"/>
    <property type="project" value="UniProtKB-UniRule"/>
</dbReference>
<keyword evidence="3 4" id="KW-0456">Lyase</keyword>
<dbReference type="EC" id="4.2.1.151" evidence="4"/>
<dbReference type="PANTHER" id="PTHR37690">
    <property type="entry name" value="CHORISMATE DEHYDRATASE"/>
    <property type="match status" value="1"/>
</dbReference>
<dbReference type="HAMAP" id="MF_00995">
    <property type="entry name" value="MqnA"/>
    <property type="match status" value="1"/>
</dbReference>
<proteinExistence type="inferred from homology"/>